<protein>
    <submittedName>
        <fullName evidence="1">Uncharacterized protein</fullName>
    </submittedName>
</protein>
<sequence>MDNAPRPHAVFTQSPFKSFSVPSTFISLLTTPRFAVNCLINGAKKEESIVGFERLLIWDLPHKREHCKGRGRKCVPIKIKSIEDFVVR</sequence>
<name>A0AAV4M916_9ARAC</name>
<dbReference type="Proteomes" id="UP001054837">
    <property type="component" value="Unassembled WGS sequence"/>
</dbReference>
<gene>
    <name evidence="1" type="ORF">CDAR_122611</name>
</gene>
<dbReference type="EMBL" id="BPLQ01000204">
    <property type="protein sequence ID" value="GIX68858.1"/>
    <property type="molecule type" value="Genomic_DNA"/>
</dbReference>
<proteinExistence type="predicted"/>
<evidence type="ECO:0000313" key="2">
    <source>
        <dbReference type="Proteomes" id="UP001054837"/>
    </source>
</evidence>
<evidence type="ECO:0000313" key="1">
    <source>
        <dbReference type="EMBL" id="GIX68858.1"/>
    </source>
</evidence>
<organism evidence="1 2">
    <name type="scientific">Caerostris darwini</name>
    <dbReference type="NCBI Taxonomy" id="1538125"/>
    <lineage>
        <taxon>Eukaryota</taxon>
        <taxon>Metazoa</taxon>
        <taxon>Ecdysozoa</taxon>
        <taxon>Arthropoda</taxon>
        <taxon>Chelicerata</taxon>
        <taxon>Arachnida</taxon>
        <taxon>Araneae</taxon>
        <taxon>Araneomorphae</taxon>
        <taxon>Entelegynae</taxon>
        <taxon>Araneoidea</taxon>
        <taxon>Araneidae</taxon>
        <taxon>Caerostris</taxon>
    </lineage>
</organism>
<accession>A0AAV4M916</accession>
<dbReference type="AlphaFoldDB" id="A0AAV4M916"/>
<comment type="caution">
    <text evidence="1">The sequence shown here is derived from an EMBL/GenBank/DDBJ whole genome shotgun (WGS) entry which is preliminary data.</text>
</comment>
<keyword evidence="2" id="KW-1185">Reference proteome</keyword>
<reference evidence="1 2" key="1">
    <citation type="submission" date="2021-06" db="EMBL/GenBank/DDBJ databases">
        <title>Caerostris darwini draft genome.</title>
        <authorList>
            <person name="Kono N."/>
            <person name="Arakawa K."/>
        </authorList>
    </citation>
    <scope>NUCLEOTIDE SEQUENCE [LARGE SCALE GENOMIC DNA]</scope>
</reference>